<evidence type="ECO:0000256" key="4">
    <source>
        <dbReference type="ARBA" id="ARBA00021495"/>
    </source>
</evidence>
<evidence type="ECO:0000259" key="17">
    <source>
        <dbReference type="PROSITE" id="PS50851"/>
    </source>
</evidence>
<dbReference type="PROSITE" id="PS50851">
    <property type="entry name" value="CHEW"/>
    <property type="match status" value="1"/>
</dbReference>
<dbReference type="CDD" id="cd16916">
    <property type="entry name" value="HATPase_CheA-like"/>
    <property type="match status" value="1"/>
</dbReference>
<dbReference type="SMART" id="SM00387">
    <property type="entry name" value="HATPase_c"/>
    <property type="match status" value="1"/>
</dbReference>
<dbReference type="Proteomes" id="UP000800303">
    <property type="component" value="Unassembled WGS sequence"/>
</dbReference>
<evidence type="ECO:0000256" key="8">
    <source>
        <dbReference type="ARBA" id="ARBA00022679"/>
    </source>
</evidence>
<feature type="domain" description="HPt" evidence="18">
    <location>
        <begin position="1"/>
        <end position="100"/>
    </location>
</feature>
<dbReference type="InterPro" id="IPR051315">
    <property type="entry name" value="Bact_Chemotaxis_CheA"/>
</dbReference>
<evidence type="ECO:0000256" key="1">
    <source>
        <dbReference type="ARBA" id="ARBA00000085"/>
    </source>
</evidence>
<dbReference type="InterPro" id="IPR005467">
    <property type="entry name" value="His_kinase_dom"/>
</dbReference>
<evidence type="ECO:0000256" key="13">
    <source>
        <dbReference type="ARBA" id="ARBA00035100"/>
    </source>
</evidence>
<dbReference type="InterPro" id="IPR036890">
    <property type="entry name" value="HATPase_C_sf"/>
</dbReference>
<keyword evidence="8" id="KW-0808">Transferase</keyword>
<evidence type="ECO:0000313" key="19">
    <source>
        <dbReference type="EMBL" id="NGZ74748.1"/>
    </source>
</evidence>
<keyword evidence="9" id="KW-0547">Nucleotide-binding</keyword>
<protein>
    <recommendedName>
        <fullName evidence="4">Chemotaxis protein CheA</fullName>
        <ecNumber evidence="3">2.7.13.3</ecNumber>
    </recommendedName>
</protein>
<keyword evidence="11" id="KW-0067">ATP-binding</keyword>
<keyword evidence="7 14" id="KW-0597">Phosphoprotein</keyword>
<dbReference type="InterPro" id="IPR008207">
    <property type="entry name" value="Sig_transdc_His_kin_Hpt_dom"/>
</dbReference>
<dbReference type="InterPro" id="IPR003594">
    <property type="entry name" value="HATPase_dom"/>
</dbReference>
<gene>
    <name evidence="19" type="ORF">GYN08_05405</name>
</gene>
<dbReference type="InterPro" id="IPR004358">
    <property type="entry name" value="Sig_transdc_His_kin-like_C"/>
</dbReference>
<feature type="domain" description="Histidine kinase" evidence="16">
    <location>
        <begin position="314"/>
        <end position="557"/>
    </location>
</feature>
<dbReference type="SUPFAM" id="SSF47226">
    <property type="entry name" value="Histidine-containing phosphotransfer domain, HPT domain"/>
    <property type="match status" value="1"/>
</dbReference>
<keyword evidence="12" id="KW-0902">Two-component regulatory system</keyword>
<evidence type="ECO:0000256" key="6">
    <source>
        <dbReference type="ARBA" id="ARBA00022500"/>
    </source>
</evidence>
<dbReference type="SUPFAM" id="SSF50341">
    <property type="entry name" value="CheW-like"/>
    <property type="match status" value="1"/>
</dbReference>
<evidence type="ECO:0000256" key="2">
    <source>
        <dbReference type="ARBA" id="ARBA00004496"/>
    </source>
</evidence>
<keyword evidence="10" id="KW-0418">Kinase</keyword>
<dbReference type="Pfam" id="PF02518">
    <property type="entry name" value="HATPase_c"/>
    <property type="match status" value="1"/>
</dbReference>
<dbReference type="PROSITE" id="PS50894">
    <property type="entry name" value="HPT"/>
    <property type="match status" value="1"/>
</dbReference>
<evidence type="ECO:0000256" key="7">
    <source>
        <dbReference type="ARBA" id="ARBA00022553"/>
    </source>
</evidence>
<comment type="caution">
    <text evidence="19">The sequence shown here is derived from an EMBL/GenBank/DDBJ whole genome shotgun (WGS) entry which is preliminary data.</text>
</comment>
<dbReference type="Pfam" id="PF07194">
    <property type="entry name" value="P2"/>
    <property type="match status" value="1"/>
</dbReference>
<evidence type="ECO:0000256" key="15">
    <source>
        <dbReference type="SAM" id="MobiDB-lite"/>
    </source>
</evidence>
<dbReference type="EC" id="2.7.13.3" evidence="3"/>
<evidence type="ECO:0000259" key="16">
    <source>
        <dbReference type="PROSITE" id="PS50109"/>
    </source>
</evidence>
<dbReference type="Gene3D" id="3.30.565.10">
    <property type="entry name" value="Histidine kinase-like ATPase, C-terminal domain"/>
    <property type="match status" value="1"/>
</dbReference>
<keyword evidence="5" id="KW-0963">Cytoplasm</keyword>
<keyword evidence="20" id="KW-1185">Reference proteome</keyword>
<comment type="catalytic activity">
    <reaction evidence="1">
        <text>ATP + protein L-histidine = ADP + protein N-phospho-L-histidine.</text>
        <dbReference type="EC" id="2.7.13.3"/>
    </reaction>
</comment>
<keyword evidence="6" id="KW-0145">Chemotaxis</keyword>
<dbReference type="PROSITE" id="PS50109">
    <property type="entry name" value="HIS_KIN"/>
    <property type="match status" value="1"/>
</dbReference>
<dbReference type="InterPro" id="IPR035891">
    <property type="entry name" value="CheY-binding_CheA"/>
</dbReference>
<dbReference type="PRINTS" id="PR00344">
    <property type="entry name" value="BCTRLSENSOR"/>
</dbReference>
<dbReference type="SMART" id="SM00073">
    <property type="entry name" value="HPT"/>
    <property type="match status" value="1"/>
</dbReference>
<dbReference type="EMBL" id="JAAFGS010000001">
    <property type="protein sequence ID" value="NGZ74748.1"/>
    <property type="molecule type" value="Genomic_DNA"/>
</dbReference>
<dbReference type="Gene3D" id="2.30.30.40">
    <property type="entry name" value="SH3 Domains"/>
    <property type="match status" value="1"/>
</dbReference>
<name>A0ABX0F557_9BACL</name>
<proteinExistence type="predicted"/>
<evidence type="ECO:0000256" key="14">
    <source>
        <dbReference type="PROSITE-ProRule" id="PRU00110"/>
    </source>
</evidence>
<feature type="domain" description="CheW-like" evidence="17">
    <location>
        <begin position="559"/>
        <end position="694"/>
    </location>
</feature>
<evidence type="ECO:0000256" key="9">
    <source>
        <dbReference type="ARBA" id="ARBA00022741"/>
    </source>
</evidence>
<accession>A0ABX0F557</accession>
<feature type="compositionally biased region" description="Low complexity" evidence="15">
    <location>
        <begin position="272"/>
        <end position="287"/>
    </location>
</feature>
<dbReference type="PANTHER" id="PTHR43395:SF10">
    <property type="entry name" value="CHEMOTAXIS PROTEIN CHEA"/>
    <property type="match status" value="1"/>
</dbReference>
<dbReference type="PANTHER" id="PTHR43395">
    <property type="entry name" value="SENSOR HISTIDINE KINASE CHEA"/>
    <property type="match status" value="1"/>
</dbReference>
<dbReference type="InterPro" id="IPR010808">
    <property type="entry name" value="CheA_P2-bd"/>
</dbReference>
<dbReference type="Pfam" id="PF01627">
    <property type="entry name" value="Hpt"/>
    <property type="match status" value="1"/>
</dbReference>
<dbReference type="SUPFAM" id="SSF47384">
    <property type="entry name" value="Homodimeric domain of signal transducing histidine kinase"/>
    <property type="match status" value="1"/>
</dbReference>
<dbReference type="InterPro" id="IPR004105">
    <property type="entry name" value="CheA-like_dim"/>
</dbReference>
<reference evidence="19 20" key="1">
    <citation type="submission" date="2020-01" db="EMBL/GenBank/DDBJ databases">
        <title>Polyphasic characterisation and genomic insights into a novel alkali tolerant bacterium VR-M41.</title>
        <authorList>
            <person name="Vemuluri V.R."/>
        </authorList>
    </citation>
    <scope>NUCLEOTIDE SEQUENCE [LARGE SCALE GENOMIC DNA]</scope>
    <source>
        <strain evidence="19 20">VR-M41</strain>
    </source>
</reference>
<feature type="region of interest" description="Disordered" evidence="15">
    <location>
        <begin position="238"/>
        <end position="300"/>
    </location>
</feature>
<dbReference type="InterPro" id="IPR002545">
    <property type="entry name" value="CheW-lke_dom"/>
</dbReference>
<organism evidence="19 20">
    <name type="scientific">Saccharibacillus alkalitolerans</name>
    <dbReference type="NCBI Taxonomy" id="2705290"/>
    <lineage>
        <taxon>Bacteria</taxon>
        <taxon>Bacillati</taxon>
        <taxon>Bacillota</taxon>
        <taxon>Bacilli</taxon>
        <taxon>Bacillales</taxon>
        <taxon>Paenibacillaceae</taxon>
        <taxon>Saccharibacillus</taxon>
    </lineage>
</organism>
<dbReference type="InterPro" id="IPR036097">
    <property type="entry name" value="HisK_dim/P_sf"/>
</dbReference>
<dbReference type="Pfam" id="PF02895">
    <property type="entry name" value="H-kinase_dim"/>
    <property type="match status" value="1"/>
</dbReference>
<evidence type="ECO:0000256" key="5">
    <source>
        <dbReference type="ARBA" id="ARBA00022490"/>
    </source>
</evidence>
<feature type="compositionally biased region" description="Basic and acidic residues" evidence="15">
    <location>
        <begin position="250"/>
        <end position="271"/>
    </location>
</feature>
<dbReference type="Gene3D" id="1.20.120.160">
    <property type="entry name" value="HPT domain"/>
    <property type="match status" value="1"/>
</dbReference>
<dbReference type="Pfam" id="PF01584">
    <property type="entry name" value="CheW"/>
    <property type="match status" value="1"/>
</dbReference>
<dbReference type="Gene3D" id="3.30.70.1110">
    <property type="entry name" value="Histidine kinase CheA-like, P2 response regulator-binding domain"/>
    <property type="match status" value="1"/>
</dbReference>
<evidence type="ECO:0000256" key="3">
    <source>
        <dbReference type="ARBA" id="ARBA00012438"/>
    </source>
</evidence>
<evidence type="ECO:0000313" key="20">
    <source>
        <dbReference type="Proteomes" id="UP000800303"/>
    </source>
</evidence>
<dbReference type="InterPro" id="IPR037052">
    <property type="entry name" value="CheA-like_P2_sf"/>
</dbReference>
<evidence type="ECO:0000256" key="12">
    <source>
        <dbReference type="ARBA" id="ARBA00023012"/>
    </source>
</evidence>
<dbReference type="CDD" id="cd00088">
    <property type="entry name" value="HPT"/>
    <property type="match status" value="1"/>
</dbReference>
<dbReference type="CDD" id="cd00731">
    <property type="entry name" value="CheA_reg"/>
    <property type="match status" value="1"/>
</dbReference>
<dbReference type="SMART" id="SM00260">
    <property type="entry name" value="CheW"/>
    <property type="match status" value="1"/>
</dbReference>
<comment type="function">
    <text evidence="13">Involved in the transmission of sensory signals from the chemoreceptors to the flagellar motors. CheA is autophosphorylated; it can transfer its phosphate group to either CheB or CheY.</text>
</comment>
<evidence type="ECO:0000256" key="10">
    <source>
        <dbReference type="ARBA" id="ARBA00022777"/>
    </source>
</evidence>
<dbReference type="Gene3D" id="1.10.287.560">
    <property type="entry name" value="Histidine kinase CheA-like, homodimeric domain"/>
    <property type="match status" value="1"/>
</dbReference>
<comment type="subcellular location">
    <subcellularLocation>
        <location evidence="2">Cytoplasm</location>
    </subcellularLocation>
</comment>
<dbReference type="SUPFAM" id="SSF55052">
    <property type="entry name" value="CheY-binding domain of CheA"/>
    <property type="match status" value="1"/>
</dbReference>
<sequence>MKFFLEEADEQLQLLEQEVLKLEQDGGSEATIQCIFRAAHTLKGSSAAMGFETMKSLTHEMENVLDQIRGGKLAVSEAIINVLFLCLDRLNDFKKQIEEHGVCEGETGPLVEELRKLINGENQAKASPAKESIEDPFGTEARELLGEAKSEGFRGWTIRLRISEGCEMKMARAFILRNRIEECSKVIAMRPGLEQIDEDAKGALEVTYLIACLKEKEDIEAYLASVMNGEPVEGFELLDEHLNPPGTTEDFERNADSRSEESEALSGKENESPAVPAAPVHSAAPSVRTEGEEPRRVTGQSVRVDVDRLENLMNLVGELVIDQTRIAQVGGLLRGLVSADADDTMDEFDSIANHISRVVGELQESVMKTRMLPIEQLFNRFPRMIRDLAQKIGKPINLLLEGKETELDRTVIEEIGDPLIHLLRNSADHGIEDPEKRLASGKPEVGTIRLKALHQENQVVLTIEDDGAGIDAEKIKRSALNKKLITEAQADQMSEQELIYLIFAPGFSTAKEISDISGRGVGMDIVRSHIEKLNGIIDVETKPGEGTKFTIKLPLTLAIMRGLLIRIHHSTYALPISSIIEIMRLPRREIHTIKGQMAVRIREQVLPLVWIHDHFNVPRPAVRSDDNVFIVIVGAAEKRIALVVDELVGNQEIVVKSMGAYVGKVDGISGATILGDGGVALILDITGIFNLSGREKGLPPDTLAV</sequence>
<evidence type="ECO:0000256" key="11">
    <source>
        <dbReference type="ARBA" id="ARBA00022840"/>
    </source>
</evidence>
<dbReference type="InterPro" id="IPR037006">
    <property type="entry name" value="CheA-like_homodim_sf"/>
</dbReference>
<feature type="modified residue" description="Phosphohistidine" evidence="14">
    <location>
        <position position="40"/>
    </location>
</feature>
<dbReference type="SUPFAM" id="SSF55874">
    <property type="entry name" value="ATPase domain of HSP90 chaperone/DNA topoisomerase II/histidine kinase"/>
    <property type="match status" value="1"/>
</dbReference>
<dbReference type="SMART" id="SM01231">
    <property type="entry name" value="H-kinase_dim"/>
    <property type="match status" value="1"/>
</dbReference>
<evidence type="ECO:0000259" key="18">
    <source>
        <dbReference type="PROSITE" id="PS50894"/>
    </source>
</evidence>
<dbReference type="InterPro" id="IPR036641">
    <property type="entry name" value="HPT_dom_sf"/>
</dbReference>
<dbReference type="InterPro" id="IPR036061">
    <property type="entry name" value="CheW-like_dom_sf"/>
</dbReference>